<dbReference type="InParanoid" id="A0A4R5D9L5"/>
<dbReference type="RefSeq" id="WP_131897226.1">
    <property type="nucleotide sequence ID" value="NZ_SMKZ01000027.1"/>
</dbReference>
<dbReference type="AlphaFoldDB" id="A0A4R5D9L5"/>
<keyword evidence="4" id="KW-1185">Reference proteome</keyword>
<sequence length="364" mass="40031">MTIEPPAYVLPLRWTADVDRLAELTGYLAWLRTRCRVVVVDGSPPELFARHRAAWAGLVTHLRPDDELRCRNGKVHGVRTGLRRATGDVVVIADDDVRYDEASLASVLRELDRADVVVPQNVFEPLPWHARWDSARSLVNRAFGTDYPGTLGVRRHRYDAAGGYDGDVLFENLELIRTMRAAGATVRFARGVFVRRRPPTVRTFWSQRVRQAFDSLAQPGRLAAELAILPAGVALARRRQWQMSAAAVVAAIAIAEAGRRRDGGTRAYPASAALWAPAWVLERGVCSWVAVAMRVLAGGVSYAGTRLAVAAHSQAMLDRAVRDRAAQDRAALDVAALTRRSGWPGAPTWTPGSPPRRGSRRRTA</sequence>
<dbReference type="InterPro" id="IPR029044">
    <property type="entry name" value="Nucleotide-diphossugar_trans"/>
</dbReference>
<dbReference type="OrthoDB" id="7432283at2"/>
<name>A0A4R5D9L5_9ACTN</name>
<gene>
    <name evidence="3" type="ORF">E1269_18580</name>
</gene>
<dbReference type="Proteomes" id="UP000294739">
    <property type="component" value="Unassembled WGS sequence"/>
</dbReference>
<dbReference type="GO" id="GO:0016740">
    <property type="term" value="F:transferase activity"/>
    <property type="evidence" value="ECO:0007669"/>
    <property type="project" value="UniProtKB-KW"/>
</dbReference>
<accession>A0A4R5D9L5</accession>
<feature type="region of interest" description="Disordered" evidence="1">
    <location>
        <begin position="339"/>
        <end position="364"/>
    </location>
</feature>
<proteinExistence type="predicted"/>
<evidence type="ECO:0000313" key="3">
    <source>
        <dbReference type="EMBL" id="TDE08114.1"/>
    </source>
</evidence>
<protein>
    <submittedName>
        <fullName evidence="3">Glycosyltransferase</fullName>
    </submittedName>
</protein>
<keyword evidence="3" id="KW-0808">Transferase</keyword>
<organism evidence="3 4">
    <name type="scientific">Jiangella asiatica</name>
    <dbReference type="NCBI Taxonomy" id="2530372"/>
    <lineage>
        <taxon>Bacteria</taxon>
        <taxon>Bacillati</taxon>
        <taxon>Actinomycetota</taxon>
        <taxon>Actinomycetes</taxon>
        <taxon>Jiangellales</taxon>
        <taxon>Jiangellaceae</taxon>
        <taxon>Jiangella</taxon>
    </lineage>
</organism>
<dbReference type="Gene3D" id="3.90.550.10">
    <property type="entry name" value="Spore Coat Polysaccharide Biosynthesis Protein SpsA, Chain A"/>
    <property type="match status" value="1"/>
</dbReference>
<dbReference type="EMBL" id="SMKZ01000027">
    <property type="protein sequence ID" value="TDE08114.1"/>
    <property type="molecule type" value="Genomic_DNA"/>
</dbReference>
<dbReference type="SUPFAM" id="SSF53448">
    <property type="entry name" value="Nucleotide-diphospho-sugar transferases"/>
    <property type="match status" value="1"/>
</dbReference>
<comment type="caution">
    <text evidence="3">The sequence shown here is derived from an EMBL/GenBank/DDBJ whole genome shotgun (WGS) entry which is preliminary data.</text>
</comment>
<dbReference type="InterPro" id="IPR001173">
    <property type="entry name" value="Glyco_trans_2-like"/>
</dbReference>
<evidence type="ECO:0000259" key="2">
    <source>
        <dbReference type="Pfam" id="PF00535"/>
    </source>
</evidence>
<evidence type="ECO:0000256" key="1">
    <source>
        <dbReference type="SAM" id="MobiDB-lite"/>
    </source>
</evidence>
<reference evidence="3 4" key="1">
    <citation type="submission" date="2019-03" db="EMBL/GenBank/DDBJ databases">
        <title>Draft genome sequences of novel Actinobacteria.</title>
        <authorList>
            <person name="Sahin N."/>
            <person name="Ay H."/>
            <person name="Saygin H."/>
        </authorList>
    </citation>
    <scope>NUCLEOTIDE SEQUENCE [LARGE SCALE GENOMIC DNA]</scope>
    <source>
        <strain evidence="3 4">5K138</strain>
    </source>
</reference>
<evidence type="ECO:0000313" key="4">
    <source>
        <dbReference type="Proteomes" id="UP000294739"/>
    </source>
</evidence>
<dbReference type="Pfam" id="PF00535">
    <property type="entry name" value="Glycos_transf_2"/>
    <property type="match status" value="1"/>
</dbReference>
<feature type="domain" description="Glycosyltransferase 2-like" evidence="2">
    <location>
        <begin position="69"/>
        <end position="135"/>
    </location>
</feature>